<dbReference type="PANTHER" id="PTHR45766">
    <property type="entry name" value="DNA ANNEALING HELICASE AND ENDONUCLEASE ZRANB3 FAMILY MEMBER"/>
    <property type="match status" value="1"/>
</dbReference>
<evidence type="ECO:0000256" key="2">
    <source>
        <dbReference type="ARBA" id="ARBA00022801"/>
    </source>
</evidence>
<organism evidence="6 7">
    <name type="scientific">Mycobacteroides chelonae</name>
    <name type="common">Mycobacterium chelonae</name>
    <dbReference type="NCBI Taxonomy" id="1774"/>
    <lineage>
        <taxon>Bacteria</taxon>
        <taxon>Bacillati</taxon>
        <taxon>Actinomycetota</taxon>
        <taxon>Actinomycetes</taxon>
        <taxon>Mycobacteriales</taxon>
        <taxon>Mycobacteriaceae</taxon>
        <taxon>Mycobacteroides</taxon>
    </lineage>
</organism>
<dbReference type="InterPro" id="IPR001650">
    <property type="entry name" value="Helicase_C-like"/>
</dbReference>
<name>A0A1S1LMH3_MYCCH</name>
<dbReference type="GO" id="GO:0004386">
    <property type="term" value="F:helicase activity"/>
    <property type="evidence" value="ECO:0007669"/>
    <property type="project" value="UniProtKB-KW"/>
</dbReference>
<evidence type="ECO:0000313" key="7">
    <source>
        <dbReference type="Proteomes" id="UP000180043"/>
    </source>
</evidence>
<dbReference type="InterPro" id="IPR038718">
    <property type="entry name" value="SNF2-like_sf"/>
</dbReference>
<dbReference type="AlphaFoldDB" id="A0A1S1LMH3"/>
<evidence type="ECO:0000313" key="6">
    <source>
        <dbReference type="EMBL" id="OHU52330.1"/>
    </source>
</evidence>
<dbReference type="InterPro" id="IPR049730">
    <property type="entry name" value="SNF2/RAD54-like_C"/>
</dbReference>
<dbReference type="GO" id="GO:0006281">
    <property type="term" value="P:DNA repair"/>
    <property type="evidence" value="ECO:0007669"/>
    <property type="project" value="TreeGrafter"/>
</dbReference>
<evidence type="ECO:0000256" key="4">
    <source>
        <dbReference type="ARBA" id="ARBA00022840"/>
    </source>
</evidence>
<dbReference type="Gene3D" id="3.40.50.300">
    <property type="entry name" value="P-loop containing nucleotide triphosphate hydrolases"/>
    <property type="match status" value="1"/>
</dbReference>
<dbReference type="CDD" id="cd18793">
    <property type="entry name" value="SF2_C_SNF"/>
    <property type="match status" value="1"/>
</dbReference>
<dbReference type="GO" id="GO:0005524">
    <property type="term" value="F:ATP binding"/>
    <property type="evidence" value="ECO:0007669"/>
    <property type="project" value="UniProtKB-KW"/>
</dbReference>
<evidence type="ECO:0000256" key="3">
    <source>
        <dbReference type="ARBA" id="ARBA00022806"/>
    </source>
</evidence>
<comment type="caution">
    <text evidence="6">The sequence shown here is derived from an EMBL/GenBank/DDBJ whole genome shotgun (WGS) entry which is preliminary data.</text>
</comment>
<dbReference type="Gene3D" id="3.40.50.10810">
    <property type="entry name" value="Tandem AAA-ATPase domain"/>
    <property type="match status" value="1"/>
</dbReference>
<dbReference type="InterPro" id="IPR027417">
    <property type="entry name" value="P-loop_NTPase"/>
</dbReference>
<feature type="domain" description="Helicase ATP-binding" evidence="5">
    <location>
        <begin position="390"/>
        <end position="561"/>
    </location>
</feature>
<dbReference type="PANTHER" id="PTHR45766:SF3">
    <property type="entry name" value="DNA ANNEALING HELICASE AND ENDONUCLEASE ZRANB3"/>
    <property type="match status" value="1"/>
</dbReference>
<sequence>MATIDSASWPLLHDAVAGLAAVCDYADTKDAAGFSATDAAIGHYLAEVPVTEWTAEHASAARSLLPTYRRQLGDALTSKIRALPDPAAEEVGRARAHVRGLHRAERERQYRKRQSYVHVEDERVLLAFPYDAELVAKAKSIPGRRYDGQTRTNTYPLSSLPSVVGFATAAGIDIAPEVLAVARDVALNPQAYRAPNVTLAPDGAEAVRIDADYDAELNQLLRSLNGRSTWLSSERVHQVSISVGAARLLDLFAGKQLTMTDAAREALVVAAEMQRTQPAGTAELAEDGMLTIVPLVPAAAGAVLARLQGLAGSSVSRKQLLPWPIHVEPAEVMELLDELGFVVDADARTALSAEAGRQEANLVASAARTSEAVDVEGLGVTLMDHQHAGVRFCLGSRRLIVGDDMGLGKTITSLAAVASDGAFPCVVACKPDLTENWRNEVARALPGRAVSVAAGLTASELPAGVDVVIIGYAALGAKAEGSRRGNERFAWVDQLTALGPRSLIIDEGHLGKEVTAARSRALAALGADVAARDGLVLNLTGTPLVNRPRELAQQLITLGLLAPKDAEIDSQRHLFGGEWDFLFRYCGPERSAGGYGWTFNGASNTGELHHRLRAWGVLLRRTEDALALPPFVIEELPVADGDMDPAVLAEYRAAEQRASSDLAREAMGIADSYGCDVSDARVWSAMAGRAGDHLVRLNSLRQLIGAAKQPAVTKWARDQIASGEKVMIAAHHRDVVNHYARAFGGLKIQGGQSVAAKEADKARFQTRSINVAPAITVSIGAGGVGHTLTAARLGVQAELCWTPGDLRQMAKRIHRIGQQRPVTYVVAVASGTIDDKMWSMINGKQAVLDAVIDGVEATGGDEEVAAAALLARELAEAGLRLLAGDVDDSVTA</sequence>
<dbReference type="EMBL" id="MLIQ01000021">
    <property type="protein sequence ID" value="OHU52330.1"/>
    <property type="molecule type" value="Genomic_DNA"/>
</dbReference>
<gene>
    <name evidence="6" type="ORF">BKG82_18880</name>
</gene>
<dbReference type="SUPFAM" id="SSF52540">
    <property type="entry name" value="P-loop containing nucleoside triphosphate hydrolases"/>
    <property type="match status" value="2"/>
</dbReference>
<dbReference type="Pfam" id="PF00176">
    <property type="entry name" value="SNF2-rel_dom"/>
    <property type="match status" value="1"/>
</dbReference>
<dbReference type="Proteomes" id="UP000180043">
    <property type="component" value="Unassembled WGS sequence"/>
</dbReference>
<reference evidence="6 7" key="1">
    <citation type="submission" date="2016-10" db="EMBL/GenBank/DDBJ databases">
        <title>Evaluation of Human, Veterinary and Environmental Mycobacterium chelonae Isolates by Core Genome Phylogenomic Analysis, Targeted Gene Comparison, and Anti-microbial Susceptibility Patterns: A Tale of Mistaken Identities.</title>
        <authorList>
            <person name="Fogelson S.B."/>
            <person name="Camus A.C."/>
            <person name="Lorenz W."/>
            <person name="Vasireddy R."/>
            <person name="Vasireddy S."/>
            <person name="Smith T."/>
            <person name="Brown-Elliott B.A."/>
            <person name="Wallace R.J.Jr."/>
            <person name="Hasan N.A."/>
            <person name="Reischl U."/>
            <person name="Sanchez S."/>
        </authorList>
    </citation>
    <scope>NUCLEOTIDE SEQUENCE [LARGE SCALE GENOMIC DNA]</scope>
    <source>
        <strain evidence="6 7">15515</strain>
    </source>
</reference>
<keyword evidence="3" id="KW-0347">Helicase</keyword>
<dbReference type="Pfam" id="PF00271">
    <property type="entry name" value="Helicase_C"/>
    <property type="match status" value="1"/>
</dbReference>
<keyword evidence="2" id="KW-0378">Hydrolase</keyword>
<accession>A0A1S1LMH3</accession>
<dbReference type="InterPro" id="IPR014001">
    <property type="entry name" value="Helicase_ATP-bd"/>
</dbReference>
<protein>
    <recommendedName>
        <fullName evidence="5">Helicase ATP-binding domain-containing protein</fullName>
    </recommendedName>
</protein>
<keyword evidence="1" id="KW-0547">Nucleotide-binding</keyword>
<dbReference type="SMART" id="SM00487">
    <property type="entry name" value="DEXDc"/>
    <property type="match status" value="1"/>
</dbReference>
<dbReference type="GO" id="GO:0031297">
    <property type="term" value="P:replication fork processing"/>
    <property type="evidence" value="ECO:0007669"/>
    <property type="project" value="TreeGrafter"/>
</dbReference>
<evidence type="ECO:0000259" key="5">
    <source>
        <dbReference type="PROSITE" id="PS51192"/>
    </source>
</evidence>
<dbReference type="GO" id="GO:0004520">
    <property type="term" value="F:DNA endonuclease activity"/>
    <property type="evidence" value="ECO:0007669"/>
    <property type="project" value="TreeGrafter"/>
</dbReference>
<dbReference type="GO" id="GO:0016787">
    <property type="term" value="F:hydrolase activity"/>
    <property type="evidence" value="ECO:0007669"/>
    <property type="project" value="UniProtKB-KW"/>
</dbReference>
<dbReference type="InterPro" id="IPR000330">
    <property type="entry name" value="SNF2_N"/>
</dbReference>
<proteinExistence type="predicted"/>
<dbReference type="PROSITE" id="PS51192">
    <property type="entry name" value="HELICASE_ATP_BIND_1"/>
    <property type="match status" value="1"/>
</dbReference>
<keyword evidence="4" id="KW-0067">ATP-binding</keyword>
<evidence type="ECO:0000256" key="1">
    <source>
        <dbReference type="ARBA" id="ARBA00022741"/>
    </source>
</evidence>
<dbReference type="RefSeq" id="WP_070947610.1">
    <property type="nucleotide sequence ID" value="NZ_MLIQ01000021.1"/>
</dbReference>